<accession>A0AAN9MSX8</accession>
<gene>
    <name evidence="1" type="ORF">VNO77_02380</name>
</gene>
<reference evidence="1 2" key="1">
    <citation type="submission" date="2024-01" db="EMBL/GenBank/DDBJ databases">
        <title>The genomes of 5 underutilized Papilionoideae crops provide insights into root nodulation and disease resistanc.</title>
        <authorList>
            <person name="Jiang F."/>
        </authorList>
    </citation>
    <scope>NUCLEOTIDE SEQUENCE [LARGE SCALE GENOMIC DNA]</scope>
    <source>
        <strain evidence="1">LVBAO_FW01</strain>
        <tissue evidence="1">Leaves</tissue>
    </source>
</reference>
<evidence type="ECO:0000313" key="1">
    <source>
        <dbReference type="EMBL" id="KAK7360390.1"/>
    </source>
</evidence>
<dbReference type="EMBL" id="JAYMYQ010000001">
    <property type="protein sequence ID" value="KAK7360390.1"/>
    <property type="molecule type" value="Genomic_DNA"/>
</dbReference>
<name>A0AAN9MSX8_CANGL</name>
<evidence type="ECO:0000313" key="2">
    <source>
        <dbReference type="Proteomes" id="UP001367508"/>
    </source>
</evidence>
<dbReference type="Proteomes" id="UP001367508">
    <property type="component" value="Unassembled WGS sequence"/>
</dbReference>
<protein>
    <submittedName>
        <fullName evidence="1">Uncharacterized protein</fullName>
    </submittedName>
</protein>
<sequence>MGSIWLWCDRVFKLEPESQVLLYLKPVCHEEPNSLWPVLAGMTYDYHNRPQASTTHAYVAKWTPVAKELIKP</sequence>
<dbReference type="AlphaFoldDB" id="A0AAN9MSX8"/>
<comment type="caution">
    <text evidence="1">The sequence shown here is derived from an EMBL/GenBank/DDBJ whole genome shotgun (WGS) entry which is preliminary data.</text>
</comment>
<organism evidence="1 2">
    <name type="scientific">Canavalia gladiata</name>
    <name type="common">Sword bean</name>
    <name type="synonym">Dolichos gladiatus</name>
    <dbReference type="NCBI Taxonomy" id="3824"/>
    <lineage>
        <taxon>Eukaryota</taxon>
        <taxon>Viridiplantae</taxon>
        <taxon>Streptophyta</taxon>
        <taxon>Embryophyta</taxon>
        <taxon>Tracheophyta</taxon>
        <taxon>Spermatophyta</taxon>
        <taxon>Magnoliopsida</taxon>
        <taxon>eudicotyledons</taxon>
        <taxon>Gunneridae</taxon>
        <taxon>Pentapetalae</taxon>
        <taxon>rosids</taxon>
        <taxon>fabids</taxon>
        <taxon>Fabales</taxon>
        <taxon>Fabaceae</taxon>
        <taxon>Papilionoideae</taxon>
        <taxon>50 kb inversion clade</taxon>
        <taxon>NPAAA clade</taxon>
        <taxon>indigoferoid/millettioid clade</taxon>
        <taxon>Phaseoleae</taxon>
        <taxon>Canavalia</taxon>
    </lineage>
</organism>
<keyword evidence="2" id="KW-1185">Reference proteome</keyword>
<proteinExistence type="predicted"/>